<dbReference type="AlphaFoldDB" id="U4LPF2"/>
<evidence type="ECO:0000313" key="2">
    <source>
        <dbReference type="EMBL" id="CCX31205.1"/>
    </source>
</evidence>
<dbReference type="PANTHER" id="PTHR42051">
    <property type="entry name" value="MEIOTICALLY UP-REGULATED PROTEIN PB1A10.08"/>
    <property type="match status" value="1"/>
</dbReference>
<name>U4LPF2_PYROM</name>
<dbReference type="OMA" id="PEECILD"/>
<sequence length="395" mass="43699">MESPVLYCKHTTSPSTSLPMIIPAKHTSTRSFDQKKPRSIAIPPRTAAILAATAIPSRRRTKRTKLSVTTTDLYGPRTPPSSTAFDDVAILDDADTESFTALSVRTAMEVLLSPPDCDEDFSSSFLSRTSSSSSCDSESSAPGLETDTESTCDSITSSWSSNTGRREVRKTASPTEECSSSHPLLSTPVASQDTAKKTEIQPDALTKRATRRHHLNLVSNLTASLKAAAKSFSSLTAITASLQSEDYLTRSLIITPRSTDERRPPVTHREPSPALRRYLNPWSTTHEELPTTGMVMMQTYTRNSPSRSSSKSRRSRSTREQEDENCVCAPIVKQREQRENSDFLRVVVLEMNMRRSGKLDVACQGRARYSLPARRGEGLRRRVGAQRWRVISGEV</sequence>
<feature type="compositionally biased region" description="Low complexity" evidence="1">
    <location>
        <begin position="151"/>
        <end position="163"/>
    </location>
</feature>
<feature type="compositionally biased region" description="Low complexity" evidence="1">
    <location>
        <begin position="122"/>
        <end position="140"/>
    </location>
</feature>
<feature type="region of interest" description="Disordered" evidence="1">
    <location>
        <begin position="258"/>
        <end position="278"/>
    </location>
</feature>
<feature type="region of interest" description="Disordered" evidence="1">
    <location>
        <begin position="122"/>
        <end position="198"/>
    </location>
</feature>
<dbReference type="Proteomes" id="UP000018144">
    <property type="component" value="Unassembled WGS sequence"/>
</dbReference>
<evidence type="ECO:0000313" key="3">
    <source>
        <dbReference type="Proteomes" id="UP000018144"/>
    </source>
</evidence>
<dbReference type="OrthoDB" id="4181307at2759"/>
<feature type="compositionally biased region" description="Basic and acidic residues" evidence="1">
    <location>
        <begin position="258"/>
        <end position="271"/>
    </location>
</feature>
<protein>
    <submittedName>
        <fullName evidence="2">Uncharacterized protein</fullName>
    </submittedName>
</protein>
<dbReference type="eggNOG" id="ENOG502S38Y">
    <property type="taxonomic scope" value="Eukaryota"/>
</dbReference>
<organism evidence="2 3">
    <name type="scientific">Pyronema omphalodes (strain CBS 100304)</name>
    <name type="common">Pyronema confluens</name>
    <dbReference type="NCBI Taxonomy" id="1076935"/>
    <lineage>
        <taxon>Eukaryota</taxon>
        <taxon>Fungi</taxon>
        <taxon>Dikarya</taxon>
        <taxon>Ascomycota</taxon>
        <taxon>Pezizomycotina</taxon>
        <taxon>Pezizomycetes</taxon>
        <taxon>Pezizales</taxon>
        <taxon>Pyronemataceae</taxon>
        <taxon>Pyronema</taxon>
    </lineage>
</organism>
<accession>U4LPF2</accession>
<feature type="compositionally biased region" description="Polar residues" evidence="1">
    <location>
        <begin position="172"/>
        <end position="193"/>
    </location>
</feature>
<keyword evidence="3" id="KW-1185">Reference proteome</keyword>
<dbReference type="PANTHER" id="PTHR42051:SF1">
    <property type="entry name" value="MEIOTICALLY UP-REGULATED PROTEIN PB1A10.08"/>
    <property type="match status" value="1"/>
</dbReference>
<feature type="region of interest" description="Disordered" evidence="1">
    <location>
        <begin position="300"/>
        <end position="324"/>
    </location>
</feature>
<proteinExistence type="predicted"/>
<dbReference type="STRING" id="1076935.U4LPF2"/>
<dbReference type="EMBL" id="HF935557">
    <property type="protein sequence ID" value="CCX31205.1"/>
    <property type="molecule type" value="Genomic_DNA"/>
</dbReference>
<reference evidence="2 3" key="1">
    <citation type="journal article" date="2013" name="PLoS Genet.">
        <title>The genome and development-dependent transcriptomes of Pyronema confluens: a window into fungal evolution.</title>
        <authorList>
            <person name="Traeger S."/>
            <person name="Altegoer F."/>
            <person name="Freitag M."/>
            <person name="Gabaldon T."/>
            <person name="Kempken F."/>
            <person name="Kumar A."/>
            <person name="Marcet-Houben M."/>
            <person name="Poggeler S."/>
            <person name="Stajich J.E."/>
            <person name="Nowrousian M."/>
        </authorList>
    </citation>
    <scope>NUCLEOTIDE SEQUENCE [LARGE SCALE GENOMIC DNA]</scope>
    <source>
        <strain evidence="3">CBS 100304</strain>
        <tissue evidence="2">Vegetative mycelium</tissue>
    </source>
</reference>
<evidence type="ECO:0000256" key="1">
    <source>
        <dbReference type="SAM" id="MobiDB-lite"/>
    </source>
</evidence>
<dbReference type="InterPro" id="IPR034443">
    <property type="entry name" value="PB1A10.08"/>
</dbReference>
<gene>
    <name evidence="2" type="ORF">PCON_10333</name>
</gene>